<evidence type="ECO:0000256" key="2">
    <source>
        <dbReference type="ARBA" id="ARBA00006228"/>
    </source>
</evidence>
<comment type="similarity">
    <text evidence="2">Belongs to the CPA3 antiporters (TC 2.A.63) subunit E family.</text>
</comment>
<dbReference type="GO" id="GO:0005886">
    <property type="term" value="C:plasma membrane"/>
    <property type="evidence" value="ECO:0007669"/>
    <property type="project" value="UniProtKB-SubCell"/>
</dbReference>
<evidence type="ECO:0000256" key="6">
    <source>
        <dbReference type="ARBA" id="ARBA00023136"/>
    </source>
</evidence>
<dbReference type="PANTHER" id="PTHR34584">
    <property type="entry name" value="NA(+)/H(+) ANTIPORTER SUBUNIT E1"/>
    <property type="match status" value="1"/>
</dbReference>
<evidence type="ECO:0000256" key="5">
    <source>
        <dbReference type="ARBA" id="ARBA00022989"/>
    </source>
</evidence>
<accession>A0A7W9JHZ8</accession>
<dbReference type="Pfam" id="PF01899">
    <property type="entry name" value="MNHE"/>
    <property type="match status" value="1"/>
</dbReference>
<evidence type="ECO:0000256" key="4">
    <source>
        <dbReference type="ARBA" id="ARBA00022692"/>
    </source>
</evidence>
<gene>
    <name evidence="7" type="ORF">HDA33_000776</name>
</gene>
<dbReference type="InterPro" id="IPR002758">
    <property type="entry name" value="Cation_antiport_E"/>
</dbReference>
<reference evidence="7 8" key="1">
    <citation type="submission" date="2020-08" db="EMBL/GenBank/DDBJ databases">
        <title>Sequencing the genomes of 1000 actinobacteria strains.</title>
        <authorList>
            <person name="Klenk H.-P."/>
        </authorList>
    </citation>
    <scope>NUCLEOTIDE SEQUENCE [LARGE SCALE GENOMIC DNA]</scope>
    <source>
        <strain evidence="7 8">DSM 17945</strain>
    </source>
</reference>
<dbReference type="GO" id="GO:0008324">
    <property type="term" value="F:monoatomic cation transmembrane transporter activity"/>
    <property type="evidence" value="ECO:0007669"/>
    <property type="project" value="InterPro"/>
</dbReference>
<dbReference type="AlphaFoldDB" id="A0A7W9JHZ8"/>
<keyword evidence="4" id="KW-0812">Transmembrane</keyword>
<dbReference type="EMBL" id="JACHMW010000001">
    <property type="protein sequence ID" value="MBB5848212.1"/>
    <property type="molecule type" value="Genomic_DNA"/>
</dbReference>
<keyword evidence="3" id="KW-1003">Cell membrane</keyword>
<dbReference type="PANTHER" id="PTHR34584:SF1">
    <property type="entry name" value="NA(+)_H(+) ANTIPORTER SUBUNIT E1"/>
    <property type="match status" value="1"/>
</dbReference>
<keyword evidence="8" id="KW-1185">Reference proteome</keyword>
<organism evidence="7 8">
    <name type="scientific">Micrococcus endophyticus</name>
    <dbReference type="NCBI Taxonomy" id="455343"/>
    <lineage>
        <taxon>Bacteria</taxon>
        <taxon>Bacillati</taxon>
        <taxon>Actinomycetota</taxon>
        <taxon>Actinomycetes</taxon>
        <taxon>Micrococcales</taxon>
        <taxon>Micrococcaceae</taxon>
        <taxon>Micrococcus</taxon>
    </lineage>
</organism>
<protein>
    <submittedName>
        <fullName evidence="7">Multicomponent Na+:H+ antiporter subunit E</fullName>
    </submittedName>
</protein>
<comment type="caution">
    <text evidence="7">The sequence shown here is derived from an EMBL/GenBank/DDBJ whole genome shotgun (WGS) entry which is preliminary data.</text>
</comment>
<comment type="subcellular location">
    <subcellularLocation>
        <location evidence="1">Cell membrane</location>
        <topology evidence="1">Multi-pass membrane protein</topology>
    </subcellularLocation>
</comment>
<keyword evidence="6" id="KW-0472">Membrane</keyword>
<evidence type="ECO:0000313" key="8">
    <source>
        <dbReference type="Proteomes" id="UP000567246"/>
    </source>
</evidence>
<dbReference type="Proteomes" id="UP000567246">
    <property type="component" value="Unassembled WGS sequence"/>
</dbReference>
<keyword evidence="5" id="KW-1133">Transmembrane helix</keyword>
<dbReference type="RefSeq" id="WP_184171103.1">
    <property type="nucleotide sequence ID" value="NZ_BAABAG010000008.1"/>
</dbReference>
<evidence type="ECO:0000313" key="7">
    <source>
        <dbReference type="EMBL" id="MBB5848212.1"/>
    </source>
</evidence>
<evidence type="ECO:0000256" key="1">
    <source>
        <dbReference type="ARBA" id="ARBA00004651"/>
    </source>
</evidence>
<proteinExistence type="inferred from homology"/>
<evidence type="ECO:0000256" key="3">
    <source>
        <dbReference type="ARBA" id="ARBA00022475"/>
    </source>
</evidence>
<name>A0A7W9JHZ8_9MICC</name>
<sequence>MHADPSSDRPVPADGTVVLAPGRASALSWPWRWLVFWCWYAWALVTSSKAVLKDLVTPGDQARSGIARIRSNCRTDTEVTLLSALITLTPGTLTLGTRRAGARGEEPGDPGATRLLYVHGLYADDADALRGEIHDMERRLLHAMRKQGVA</sequence>